<keyword evidence="3" id="KW-1185">Reference proteome</keyword>
<dbReference type="OrthoDB" id="9798761at2"/>
<dbReference type="Proteomes" id="UP000295096">
    <property type="component" value="Unassembled WGS sequence"/>
</dbReference>
<feature type="domain" description="GmrSD restriction endonucleases N-terminal" evidence="1">
    <location>
        <begin position="15"/>
        <end position="55"/>
    </location>
</feature>
<name>A0A4V3A9H2_9PROT</name>
<gene>
    <name evidence="2" type="ORF">E2C06_28225</name>
</gene>
<dbReference type="EMBL" id="SMSJ01000073">
    <property type="protein sequence ID" value="TDH59265.1"/>
    <property type="molecule type" value="Genomic_DNA"/>
</dbReference>
<dbReference type="InterPro" id="IPR004919">
    <property type="entry name" value="GmrSD_N"/>
</dbReference>
<proteinExistence type="predicted"/>
<organism evidence="2 3">
    <name type="scientific">Dankookia rubra</name>
    <dbReference type="NCBI Taxonomy" id="1442381"/>
    <lineage>
        <taxon>Bacteria</taxon>
        <taxon>Pseudomonadati</taxon>
        <taxon>Pseudomonadota</taxon>
        <taxon>Alphaproteobacteria</taxon>
        <taxon>Acetobacterales</taxon>
        <taxon>Roseomonadaceae</taxon>
        <taxon>Dankookia</taxon>
    </lineage>
</organism>
<dbReference type="Pfam" id="PF03235">
    <property type="entry name" value="GmrSD_N"/>
    <property type="match status" value="1"/>
</dbReference>
<sequence>MDTPLNAAASTAGSIFSASEFEVPPYQREYSWQEDEVREFFHDLQRSLDDETYFLAL</sequence>
<accession>A0A4V3A9H2</accession>
<protein>
    <submittedName>
        <fullName evidence="2">DUF262 domain-containing protein</fullName>
    </submittedName>
</protein>
<comment type="caution">
    <text evidence="2">The sequence shown here is derived from an EMBL/GenBank/DDBJ whole genome shotgun (WGS) entry which is preliminary data.</text>
</comment>
<evidence type="ECO:0000313" key="2">
    <source>
        <dbReference type="EMBL" id="TDH59265.1"/>
    </source>
</evidence>
<evidence type="ECO:0000313" key="3">
    <source>
        <dbReference type="Proteomes" id="UP000295096"/>
    </source>
</evidence>
<reference evidence="2 3" key="1">
    <citation type="journal article" date="2016" name="J. Microbiol.">
        <title>Dankookia rubra gen. nov., sp. nov., an alphaproteobacterium isolated from sediment of a shallow stream.</title>
        <authorList>
            <person name="Kim W.H."/>
            <person name="Kim D.H."/>
            <person name="Kang K."/>
            <person name="Ahn T.Y."/>
        </authorList>
    </citation>
    <scope>NUCLEOTIDE SEQUENCE [LARGE SCALE GENOMIC DNA]</scope>
    <source>
        <strain evidence="2 3">JCM30602</strain>
    </source>
</reference>
<dbReference type="AlphaFoldDB" id="A0A4V3A9H2"/>
<evidence type="ECO:0000259" key="1">
    <source>
        <dbReference type="Pfam" id="PF03235"/>
    </source>
</evidence>